<feature type="compositionally biased region" description="Basic and acidic residues" evidence="1">
    <location>
        <begin position="379"/>
        <end position="393"/>
    </location>
</feature>
<evidence type="ECO:0000313" key="3">
    <source>
        <dbReference type="Proteomes" id="UP001195483"/>
    </source>
</evidence>
<dbReference type="Gene3D" id="2.60.220.30">
    <property type="match status" value="1"/>
</dbReference>
<comment type="caution">
    <text evidence="2">The sequence shown here is derived from an EMBL/GenBank/DDBJ whole genome shotgun (WGS) entry which is preliminary data.</text>
</comment>
<keyword evidence="3" id="KW-1185">Reference proteome</keyword>
<feature type="region of interest" description="Disordered" evidence="1">
    <location>
        <begin position="419"/>
        <end position="455"/>
    </location>
</feature>
<reference evidence="2" key="2">
    <citation type="journal article" date="2021" name="Genome Biol. Evol.">
        <title>Developing a high-quality reference genome for a parasitic bivalve with doubly uniparental inheritance (Bivalvia: Unionida).</title>
        <authorList>
            <person name="Smith C.H."/>
        </authorList>
    </citation>
    <scope>NUCLEOTIDE SEQUENCE</scope>
    <source>
        <strain evidence="2">CHS0354</strain>
        <tissue evidence="2">Mantle</tissue>
    </source>
</reference>
<accession>A0AAE0W9W1</accession>
<dbReference type="SUPFAM" id="SSF50494">
    <property type="entry name" value="Trypsin-like serine proteases"/>
    <property type="match status" value="1"/>
</dbReference>
<feature type="compositionally biased region" description="Basic and acidic residues" evidence="1">
    <location>
        <begin position="442"/>
        <end position="455"/>
    </location>
</feature>
<feature type="compositionally biased region" description="Polar residues" evidence="1">
    <location>
        <begin position="356"/>
        <end position="370"/>
    </location>
</feature>
<reference evidence="2" key="3">
    <citation type="submission" date="2023-05" db="EMBL/GenBank/DDBJ databases">
        <authorList>
            <person name="Smith C.H."/>
        </authorList>
    </citation>
    <scope>NUCLEOTIDE SEQUENCE</scope>
    <source>
        <strain evidence="2">CHS0354</strain>
        <tissue evidence="2">Mantle</tissue>
    </source>
</reference>
<evidence type="ECO:0000313" key="2">
    <source>
        <dbReference type="EMBL" id="KAK3606419.1"/>
    </source>
</evidence>
<feature type="region of interest" description="Disordered" evidence="1">
    <location>
        <begin position="353"/>
        <end position="398"/>
    </location>
</feature>
<dbReference type="Proteomes" id="UP001195483">
    <property type="component" value="Unassembled WGS sequence"/>
</dbReference>
<reference evidence="2" key="1">
    <citation type="journal article" date="2021" name="Genome Biol. Evol.">
        <title>A High-Quality Reference Genome for a Parasitic Bivalve with Doubly Uniparental Inheritance (Bivalvia: Unionida).</title>
        <authorList>
            <person name="Smith C.H."/>
        </authorList>
    </citation>
    <scope>NUCLEOTIDE SEQUENCE</scope>
    <source>
        <strain evidence="2">CHS0354</strain>
    </source>
</reference>
<gene>
    <name evidence="2" type="ORF">CHS0354_041355</name>
</gene>
<sequence length="1221" mass="139335">MEYFFITSSPKSMTIELKSESGEIYKHKTDPKIKVEFQKGSVENTTPISITVLPVIRKQLENLKNDFEKPIIEDMSPILIVSQPGKPDFNKPVRCTLPYKSLASCENRKTLMVRLDHDDQAVVSEVKTKDNDNGTHSCEVKSINMCSIVQTTQSISDDKSIMNKIRDEVLYVVGEAKRCVLQTFLHKKQRLIRTEIVEIINKHKVQEKIEKDGFRWVGESSKVVTLRKGQRIRVDLTGRIRKLQKRKHFGLFVVFQPYLSTVGMEFGFEITKEMGTSHHGTIEYSSDNYEKTVLDTQHFDPSKPSSARPSLSRESSVVTAQHFVKQDGLLNIKGVSAQNGYIKKQGIQAIPRDGSNLGSYKNCPQNTNSPRGDPVNPRQARDVRDRVNHETPRPKTSIGTLLKSPITVRRQYINPQGLTRHKSDLTPYRNPQNKSIGYHLNPDTDGRKAKDVSREDQVTCRQNTRGVMSVNSSSRPQTENVVVESGVKHQQSYDGHLYQLLWNGFPRVNAFRQQLVNLYKRYKRSMATYSVQMKETPINHLELEEQISSLNAGPNILLLGEIFDRTVKALVRNEKELANKYHEKRVSFSNCMELTEVCSSFPSVVVLSERLENEDDFSKCAHMLDQDIDKLVHLFNHSDSKTILAILYAIKVSPSIQENNEQLQHFRRNFNERLKLMSLQDVTMTKLRHEDCIVFWCNDELSKTISEHLELHLVSCLRSLEVKLKENLHHRIQSSCLYNKAKFMDMIEEDLNSFISKDGGIIRKLESEFKRKVETLSADTMKDFLFDAQIQVVQMRIEKLSSSFGIQTKLIAQILSKINFQQQCRVHIQDSTVQKLMSILRSLRGPEKREHFLKLFEIEESKDYISLFVKNISFAIEDAVKQIESVEESLSIQERLHFETVSILRRTIAKEEVDYLMPDIKVPAGIQLLNGVKGFGIIYNKLHIHIQQLDEDGDKKVRNEIYVLLKDYKYPYQIGVMVNDPKLLYSHYVGQKIVALSSTNGIRRIFGSVGAFMKDRFGDMYILTALHVVGIADNASDVRLVKQRDRNDDDYTRIGSTIYRPEQIATLDIAAVKVSNDHTETCDVRFEKPDGTTGPYDIFHGSLEDINGRNVYKKGASTGLTSGLIASTNYTLMDMTPESHIWIVPENEPQGSNEFAREGDSGASVYAVEEDDEGKVNVIAMVRAGQITIMGDNGRTNNAVLAFSMHDGIRALNLELRPCEY</sequence>
<evidence type="ECO:0000256" key="1">
    <source>
        <dbReference type="SAM" id="MobiDB-lite"/>
    </source>
</evidence>
<dbReference type="AlphaFoldDB" id="A0AAE0W9W1"/>
<organism evidence="2 3">
    <name type="scientific">Potamilus streckersoni</name>
    <dbReference type="NCBI Taxonomy" id="2493646"/>
    <lineage>
        <taxon>Eukaryota</taxon>
        <taxon>Metazoa</taxon>
        <taxon>Spiralia</taxon>
        <taxon>Lophotrochozoa</taxon>
        <taxon>Mollusca</taxon>
        <taxon>Bivalvia</taxon>
        <taxon>Autobranchia</taxon>
        <taxon>Heteroconchia</taxon>
        <taxon>Palaeoheterodonta</taxon>
        <taxon>Unionida</taxon>
        <taxon>Unionoidea</taxon>
        <taxon>Unionidae</taxon>
        <taxon>Ambleminae</taxon>
        <taxon>Lampsilini</taxon>
        <taxon>Potamilus</taxon>
    </lineage>
</organism>
<name>A0AAE0W9W1_9BIVA</name>
<proteinExistence type="predicted"/>
<protein>
    <submittedName>
        <fullName evidence="2">Uncharacterized protein</fullName>
    </submittedName>
</protein>
<dbReference type="EMBL" id="JAEAOA010002346">
    <property type="protein sequence ID" value="KAK3606419.1"/>
    <property type="molecule type" value="Genomic_DNA"/>
</dbReference>
<dbReference type="InterPro" id="IPR009003">
    <property type="entry name" value="Peptidase_S1_PA"/>
</dbReference>